<name>A0A161ZHI8_DAUCS</name>
<proteinExistence type="predicted"/>
<gene>
    <name evidence="2" type="ORF">DCAR_023386</name>
</gene>
<feature type="compositionally biased region" description="Polar residues" evidence="1">
    <location>
        <begin position="56"/>
        <end position="81"/>
    </location>
</feature>
<dbReference type="Gramene" id="KZM86252">
    <property type="protein sequence ID" value="KZM86252"/>
    <property type="gene ID" value="DCAR_023386"/>
</dbReference>
<protein>
    <submittedName>
        <fullName evidence="2">Uncharacterized protein</fullName>
    </submittedName>
</protein>
<comment type="caution">
    <text evidence="2">The sequence shown here is derived from an EMBL/GenBank/DDBJ whole genome shotgun (WGS) entry which is preliminary data.</text>
</comment>
<dbReference type="EMBL" id="LNRQ01000007">
    <property type="protein sequence ID" value="KZM86252.1"/>
    <property type="molecule type" value="Genomic_DNA"/>
</dbReference>
<feature type="region of interest" description="Disordered" evidence="1">
    <location>
        <begin position="1"/>
        <end position="32"/>
    </location>
</feature>
<evidence type="ECO:0000256" key="1">
    <source>
        <dbReference type="SAM" id="MobiDB-lite"/>
    </source>
</evidence>
<organism evidence="2">
    <name type="scientific">Daucus carota subsp. sativus</name>
    <name type="common">Carrot</name>
    <dbReference type="NCBI Taxonomy" id="79200"/>
    <lineage>
        <taxon>Eukaryota</taxon>
        <taxon>Viridiplantae</taxon>
        <taxon>Streptophyta</taxon>
        <taxon>Embryophyta</taxon>
        <taxon>Tracheophyta</taxon>
        <taxon>Spermatophyta</taxon>
        <taxon>Magnoliopsida</taxon>
        <taxon>eudicotyledons</taxon>
        <taxon>Gunneridae</taxon>
        <taxon>Pentapetalae</taxon>
        <taxon>asterids</taxon>
        <taxon>campanulids</taxon>
        <taxon>Apiales</taxon>
        <taxon>Apiaceae</taxon>
        <taxon>Apioideae</taxon>
        <taxon>Scandiceae</taxon>
        <taxon>Daucinae</taxon>
        <taxon>Daucus</taxon>
        <taxon>Daucus sect. Daucus</taxon>
    </lineage>
</organism>
<dbReference type="AlphaFoldDB" id="A0A161ZHI8"/>
<evidence type="ECO:0000313" key="2">
    <source>
        <dbReference type="EMBL" id="KZM86252.1"/>
    </source>
</evidence>
<feature type="compositionally biased region" description="Polar residues" evidence="1">
    <location>
        <begin position="8"/>
        <end position="22"/>
    </location>
</feature>
<reference evidence="2" key="1">
    <citation type="journal article" date="2016" name="Nat. Genet.">
        <title>A high-quality carrot genome assembly provides new insights into carotenoid accumulation and asterid genome evolution.</title>
        <authorList>
            <person name="Iorizzo M."/>
            <person name="Ellison S."/>
            <person name="Senalik D."/>
            <person name="Zeng P."/>
            <person name="Satapoomin P."/>
            <person name="Huang J."/>
            <person name="Bowman M."/>
            <person name="Iovene M."/>
            <person name="Sanseverino W."/>
            <person name="Cavagnaro P."/>
            <person name="Yildiz M."/>
            <person name="Macko-Podgorni A."/>
            <person name="Moranska E."/>
            <person name="Grzebelus E."/>
            <person name="Grzebelus D."/>
            <person name="Ashrafi H."/>
            <person name="Zheng Z."/>
            <person name="Cheng S."/>
            <person name="Spooner D."/>
            <person name="Van Deynze A."/>
            <person name="Simon P."/>
        </authorList>
    </citation>
    <scope>NUCLEOTIDE SEQUENCE [LARGE SCALE GENOMIC DNA]</scope>
    <source>
        <tissue evidence="2">Leaf</tissue>
    </source>
</reference>
<sequence length="344" mass="38495">MNKDESILEQTASSKEITSPLNSVAFPESKTEVQTSITLENQLETCTGGFGQLQQTGYASSQRQAIDHTSQQMVNSSPSSEMNKDESIPEQTAPSKEETNPLKAGAFPESKIEVQTSITLVKPSDLNLRPDGGIQIPAKTKVQTSAIPTGYKGPKAYYVVFNGSNADKKNVSYFNFNPNADPDMIYEAYQYGLLAQVYPANNLLEISKFPKEFRKTVGFAKEKIYSPSKAMEPTLEKEDLREFAENKLLSLIRLSEEDYNKVVAFRRQLLHKDTVGAHKEIFCRKKQKEVNKFGIQLECHICGIITPDKESGKRIIEDPSTSAKDKEFLPKTEILYKAKPGSRF</sequence>
<feature type="region of interest" description="Disordered" evidence="1">
    <location>
        <begin position="56"/>
        <end position="108"/>
    </location>
</feature>
<accession>A0A161ZHI8</accession>